<proteinExistence type="predicted"/>
<reference evidence="2" key="1">
    <citation type="submission" date="2016-07" db="EMBL/GenBank/DDBJ databases">
        <authorList>
            <person name="Bretaudeau A."/>
        </authorList>
    </citation>
    <scope>NUCLEOTIDE SEQUENCE</scope>
    <source>
        <strain evidence="2">Rice</strain>
        <tissue evidence="2">Whole body</tissue>
    </source>
</reference>
<dbReference type="AlphaFoldDB" id="A0A2H1W851"/>
<gene>
    <name evidence="2" type="ORF">SFRICE_020771</name>
</gene>
<name>A0A2H1W851_SPOFR</name>
<protein>
    <submittedName>
        <fullName evidence="2">SFRICE_020771</fullName>
    </submittedName>
</protein>
<accession>A0A2H1W851</accession>
<feature type="compositionally biased region" description="Low complexity" evidence="1">
    <location>
        <begin position="1"/>
        <end position="11"/>
    </location>
</feature>
<dbReference type="EMBL" id="ODYU01006933">
    <property type="protein sequence ID" value="SOQ49227.1"/>
    <property type="molecule type" value="Genomic_DNA"/>
</dbReference>
<organism evidence="2">
    <name type="scientific">Spodoptera frugiperda</name>
    <name type="common">Fall armyworm</name>
    <dbReference type="NCBI Taxonomy" id="7108"/>
    <lineage>
        <taxon>Eukaryota</taxon>
        <taxon>Metazoa</taxon>
        <taxon>Ecdysozoa</taxon>
        <taxon>Arthropoda</taxon>
        <taxon>Hexapoda</taxon>
        <taxon>Insecta</taxon>
        <taxon>Pterygota</taxon>
        <taxon>Neoptera</taxon>
        <taxon>Endopterygota</taxon>
        <taxon>Lepidoptera</taxon>
        <taxon>Glossata</taxon>
        <taxon>Ditrysia</taxon>
        <taxon>Noctuoidea</taxon>
        <taxon>Noctuidae</taxon>
        <taxon>Amphipyrinae</taxon>
        <taxon>Spodoptera</taxon>
    </lineage>
</organism>
<sequence length="122" mass="13131">MSPGSSECGNCRRGGGGASRRGQATRYRFQTPAVSPTNIVSPGFCDFVHFSMNFDKDSASYTYVLTRENHPMTPSLGEARGSVTLLLTKNYPVPTSAFRAGVPVNQLGSPQLQPNLDFPSSQ</sequence>
<feature type="region of interest" description="Disordered" evidence="1">
    <location>
        <begin position="1"/>
        <end position="32"/>
    </location>
</feature>
<evidence type="ECO:0000313" key="2">
    <source>
        <dbReference type="EMBL" id="SOQ49227.1"/>
    </source>
</evidence>
<evidence type="ECO:0000256" key="1">
    <source>
        <dbReference type="SAM" id="MobiDB-lite"/>
    </source>
</evidence>